<dbReference type="AlphaFoldDB" id="A0A016WHA6"/>
<keyword evidence="3" id="KW-1185">Reference proteome</keyword>
<organism evidence="2 3">
    <name type="scientific">Ancylostoma ceylanicum</name>
    <dbReference type="NCBI Taxonomy" id="53326"/>
    <lineage>
        <taxon>Eukaryota</taxon>
        <taxon>Metazoa</taxon>
        <taxon>Ecdysozoa</taxon>
        <taxon>Nematoda</taxon>
        <taxon>Chromadorea</taxon>
        <taxon>Rhabditida</taxon>
        <taxon>Rhabditina</taxon>
        <taxon>Rhabditomorpha</taxon>
        <taxon>Strongyloidea</taxon>
        <taxon>Ancylostomatidae</taxon>
        <taxon>Ancylostomatinae</taxon>
        <taxon>Ancylostoma</taxon>
    </lineage>
</organism>
<protein>
    <submittedName>
        <fullName evidence="2">Uncharacterized protein</fullName>
    </submittedName>
</protein>
<evidence type="ECO:0000256" key="1">
    <source>
        <dbReference type="SAM" id="Phobius"/>
    </source>
</evidence>
<name>A0A016WHA6_9BILA</name>
<reference evidence="3" key="1">
    <citation type="journal article" date="2015" name="Nat. Genet.">
        <title>The genome and transcriptome of the zoonotic hookworm Ancylostoma ceylanicum identify infection-specific gene families.</title>
        <authorList>
            <person name="Schwarz E.M."/>
            <person name="Hu Y."/>
            <person name="Antoshechkin I."/>
            <person name="Miller M.M."/>
            <person name="Sternberg P.W."/>
            <person name="Aroian R.V."/>
        </authorList>
    </citation>
    <scope>NUCLEOTIDE SEQUENCE</scope>
    <source>
        <strain evidence="3">HY135</strain>
    </source>
</reference>
<dbReference type="Proteomes" id="UP000024635">
    <property type="component" value="Unassembled WGS sequence"/>
</dbReference>
<evidence type="ECO:0000313" key="3">
    <source>
        <dbReference type="Proteomes" id="UP000024635"/>
    </source>
</evidence>
<sequence length="135" mass="14806">MSDHAPCACDQTIPFTSAEWVTENSIIAAGRDCSPVLYTIADGNLKEVCKLVIPSEQRTSSVNTALQMFRNIDRQSETAPRRPPCNTAARLLRGAGLSIGFFFQAAFSAFLFLSARIFTVATHFFESVMEDATGY</sequence>
<keyword evidence="1" id="KW-1133">Transmembrane helix</keyword>
<dbReference type="EMBL" id="JARK01000283">
    <property type="protein sequence ID" value="EYC38986.1"/>
    <property type="molecule type" value="Genomic_DNA"/>
</dbReference>
<evidence type="ECO:0000313" key="2">
    <source>
        <dbReference type="EMBL" id="EYC38986.1"/>
    </source>
</evidence>
<gene>
    <name evidence="2" type="primary">Acey_s0683.g1502</name>
    <name evidence="2" type="ORF">Y032_0683g1502</name>
</gene>
<comment type="caution">
    <text evidence="2">The sequence shown here is derived from an EMBL/GenBank/DDBJ whole genome shotgun (WGS) entry which is preliminary data.</text>
</comment>
<dbReference type="InterPro" id="IPR015943">
    <property type="entry name" value="WD40/YVTN_repeat-like_dom_sf"/>
</dbReference>
<feature type="transmembrane region" description="Helical" evidence="1">
    <location>
        <begin position="91"/>
        <end position="113"/>
    </location>
</feature>
<proteinExistence type="predicted"/>
<keyword evidence="1" id="KW-0472">Membrane</keyword>
<dbReference type="OrthoDB" id="406844at2759"/>
<accession>A0A016WHA6</accession>
<dbReference type="Gene3D" id="2.130.10.10">
    <property type="entry name" value="YVTN repeat-like/Quinoprotein amine dehydrogenase"/>
    <property type="match status" value="1"/>
</dbReference>
<keyword evidence="1" id="KW-0812">Transmembrane</keyword>
<dbReference type="STRING" id="53326.A0A016WHA6"/>